<keyword evidence="2" id="KW-1185">Reference proteome</keyword>
<evidence type="ECO:0000313" key="2">
    <source>
        <dbReference type="Proteomes" id="UP000577362"/>
    </source>
</evidence>
<protein>
    <recommendedName>
        <fullName evidence="3">Sulfate transporter</fullName>
    </recommendedName>
</protein>
<reference evidence="1 2" key="1">
    <citation type="submission" date="2020-08" db="EMBL/GenBank/DDBJ databases">
        <title>Genomic Encyclopedia of Type Strains, Phase IV (KMG-IV): sequencing the most valuable type-strain genomes for metagenomic binning, comparative biology and taxonomic classification.</title>
        <authorList>
            <person name="Goeker M."/>
        </authorList>
    </citation>
    <scope>NUCLEOTIDE SEQUENCE [LARGE SCALE GENOMIC DNA]</scope>
    <source>
        <strain evidence="1 2">DSM 103737</strain>
    </source>
</reference>
<dbReference type="InterPro" id="IPR021505">
    <property type="entry name" value="Phage_B3_Orf6"/>
</dbReference>
<name>A0A840C2N4_9HYPH</name>
<dbReference type="Proteomes" id="UP000577362">
    <property type="component" value="Unassembled WGS sequence"/>
</dbReference>
<proteinExistence type="predicted"/>
<accession>A0A840C2N4</accession>
<dbReference type="EMBL" id="JACIEN010000001">
    <property type="protein sequence ID" value="MBB4016707.1"/>
    <property type="molecule type" value="Genomic_DNA"/>
</dbReference>
<gene>
    <name evidence="1" type="ORF">GGR16_001713</name>
</gene>
<evidence type="ECO:0000313" key="1">
    <source>
        <dbReference type="EMBL" id="MBB4016707.1"/>
    </source>
</evidence>
<dbReference type="AlphaFoldDB" id="A0A840C2N4"/>
<comment type="caution">
    <text evidence="1">The sequence shown here is derived from an EMBL/GenBank/DDBJ whole genome shotgun (WGS) entry which is preliminary data.</text>
</comment>
<evidence type="ECO:0008006" key="3">
    <source>
        <dbReference type="Google" id="ProtNLM"/>
    </source>
</evidence>
<organism evidence="1 2">
    <name type="scientific">Chelatococcus caeni</name>
    <dbReference type="NCBI Taxonomy" id="1348468"/>
    <lineage>
        <taxon>Bacteria</taxon>
        <taxon>Pseudomonadati</taxon>
        <taxon>Pseudomonadota</taxon>
        <taxon>Alphaproteobacteria</taxon>
        <taxon>Hyphomicrobiales</taxon>
        <taxon>Chelatococcaceae</taxon>
        <taxon>Chelatococcus</taxon>
    </lineage>
</organism>
<sequence length="214" mass="24238">MSEPAVLEPGTVEVHGKIYMPDAKGNLVPVDTIKPADQLEDETVRKVMGYAKALSAQISRFKQHTFNDLGAYEAILAQEYGTSKGGAKGNKTFTTFDGLMKVQVQVQDNIDFGPQLQHAKELIDECLMEWSADSRPEIRAIVTRAFNTDKAGQINRAEIFMLLRLDIEDERWCRAMEAIRDAMRVIGSKTYVRCYERDRHDAEWRPVTIDLARA</sequence>
<dbReference type="Pfam" id="PF11363">
    <property type="entry name" value="DUF3164"/>
    <property type="match status" value="1"/>
</dbReference>
<dbReference type="RefSeq" id="WP_183316248.1">
    <property type="nucleotide sequence ID" value="NZ_JACIEN010000001.1"/>
</dbReference>